<dbReference type="AlphaFoldDB" id="A0A432ZDB4"/>
<feature type="compositionally biased region" description="Low complexity" evidence="4">
    <location>
        <begin position="182"/>
        <end position="204"/>
    </location>
</feature>
<dbReference type="Pfam" id="PF07655">
    <property type="entry name" value="Secretin_N_2"/>
    <property type="match status" value="1"/>
</dbReference>
<dbReference type="InterPro" id="IPR001775">
    <property type="entry name" value="GspD/PilQ"/>
</dbReference>
<dbReference type="InterPro" id="IPR013358">
    <property type="entry name" value="Pilus_biogenesis_MshL"/>
</dbReference>
<evidence type="ECO:0000256" key="2">
    <source>
        <dbReference type="ARBA" id="ARBA00023136"/>
    </source>
</evidence>
<dbReference type="InterPro" id="IPR004846">
    <property type="entry name" value="T2SS/T3SS_dom"/>
</dbReference>
<dbReference type="GO" id="GO:0009306">
    <property type="term" value="P:protein secretion"/>
    <property type="evidence" value="ECO:0007669"/>
    <property type="project" value="InterPro"/>
</dbReference>
<dbReference type="Pfam" id="PF00263">
    <property type="entry name" value="Secretin"/>
    <property type="match status" value="1"/>
</dbReference>
<gene>
    <name evidence="6" type="ORF">CWI81_07425</name>
</gene>
<dbReference type="InterPro" id="IPR011514">
    <property type="entry name" value="Secretin_N_2"/>
</dbReference>
<evidence type="ECO:0000259" key="5">
    <source>
        <dbReference type="SMART" id="SM00965"/>
    </source>
</evidence>
<dbReference type="PROSITE" id="PS51257">
    <property type="entry name" value="PROKAR_LIPOPROTEIN"/>
    <property type="match status" value="1"/>
</dbReference>
<dbReference type="InterPro" id="IPR050810">
    <property type="entry name" value="Bact_Secretion_Sys_Channel"/>
</dbReference>
<reference evidence="6 7" key="1">
    <citation type="journal article" date="2011" name="Front. Microbiol.">
        <title>Genomic signatures of strain selection and enhancement in Bacillus atrophaeus var. globigii, a historical biowarfare simulant.</title>
        <authorList>
            <person name="Gibbons H.S."/>
            <person name="Broomall S.M."/>
            <person name="McNew L.A."/>
            <person name="Daligault H."/>
            <person name="Chapman C."/>
            <person name="Bruce D."/>
            <person name="Karavis M."/>
            <person name="Krepps M."/>
            <person name="McGregor P.A."/>
            <person name="Hong C."/>
            <person name="Park K.H."/>
            <person name="Akmal A."/>
            <person name="Feldman A."/>
            <person name="Lin J.S."/>
            <person name="Chang W.E."/>
            <person name="Higgs B.W."/>
            <person name="Demirev P."/>
            <person name="Lindquist J."/>
            <person name="Liem A."/>
            <person name="Fochler E."/>
            <person name="Read T.D."/>
            <person name="Tapia R."/>
            <person name="Johnson S."/>
            <person name="Bishop-Lilly K.A."/>
            <person name="Detter C."/>
            <person name="Han C."/>
            <person name="Sozhamannan S."/>
            <person name="Rosenzweig C.N."/>
            <person name="Skowronski E.W."/>
        </authorList>
    </citation>
    <scope>NUCLEOTIDE SEQUENCE [LARGE SCALE GENOMIC DNA]</scope>
    <source>
        <strain evidence="6 7">CL-SP19</strain>
    </source>
</reference>
<evidence type="ECO:0000256" key="1">
    <source>
        <dbReference type="ARBA" id="ARBA00022448"/>
    </source>
</evidence>
<dbReference type="PANTHER" id="PTHR30332">
    <property type="entry name" value="PROBABLE GENERAL SECRETION PATHWAY PROTEIN D"/>
    <property type="match status" value="1"/>
</dbReference>
<dbReference type="PANTHER" id="PTHR30332:SF17">
    <property type="entry name" value="TYPE IV PILIATION SYSTEM PROTEIN DR_0774-RELATED"/>
    <property type="match status" value="1"/>
</dbReference>
<name>A0A432ZDB4_9GAMM</name>
<keyword evidence="3" id="KW-0998">Cell outer membrane</keyword>
<organism evidence="6 7">
    <name type="scientific">Idiomarina seosinensis</name>
    <dbReference type="NCBI Taxonomy" id="281739"/>
    <lineage>
        <taxon>Bacteria</taxon>
        <taxon>Pseudomonadati</taxon>
        <taxon>Pseudomonadota</taxon>
        <taxon>Gammaproteobacteria</taxon>
        <taxon>Alteromonadales</taxon>
        <taxon>Idiomarinaceae</taxon>
        <taxon>Idiomarina</taxon>
    </lineage>
</organism>
<dbReference type="OrthoDB" id="9775455at2"/>
<dbReference type="Proteomes" id="UP000287908">
    <property type="component" value="Unassembled WGS sequence"/>
</dbReference>
<accession>A0A432ZDB4</accession>
<dbReference type="InterPro" id="IPR011662">
    <property type="entry name" value="Secretin/TonB_short_N"/>
</dbReference>
<evidence type="ECO:0000313" key="7">
    <source>
        <dbReference type="Proteomes" id="UP000287908"/>
    </source>
</evidence>
<proteinExistence type="predicted"/>
<dbReference type="EMBL" id="PIQF01000002">
    <property type="protein sequence ID" value="RUO75947.1"/>
    <property type="molecule type" value="Genomic_DNA"/>
</dbReference>
<feature type="compositionally biased region" description="Gly residues" evidence="4">
    <location>
        <begin position="205"/>
        <end position="214"/>
    </location>
</feature>
<feature type="region of interest" description="Disordered" evidence="4">
    <location>
        <begin position="27"/>
        <end position="49"/>
    </location>
</feature>
<dbReference type="RefSeq" id="WP_126784673.1">
    <property type="nucleotide sequence ID" value="NZ_PIQF01000002.1"/>
</dbReference>
<feature type="domain" description="Secretin/TonB short N-terminal" evidence="5">
    <location>
        <begin position="100"/>
        <end position="148"/>
    </location>
</feature>
<keyword evidence="7" id="KW-1185">Reference proteome</keyword>
<comment type="caution">
    <text evidence="6">The sequence shown here is derived from an EMBL/GenBank/DDBJ whole genome shotgun (WGS) entry which is preliminary data.</text>
</comment>
<dbReference type="PRINTS" id="PR00811">
    <property type="entry name" value="BCTERIALGSPD"/>
</dbReference>
<sequence>MKWLLSIGVLSVLAGCAYHPTHSPSEPYDALKGHQSVDRQQTSNNTKSKDKIPDEVLAFLTEPSEQRGENSILQEPRFVLQADEVEARDFFYSLTVDTPYNIIVHPDVDGTISVDLKDVTIVETLDVIGDTYGYEIKQNNRMIQVFPQGVRTKTFSLDYLSLKRFGMSQTQISSGGVSQERNQSGNLGNSSNMSSSSGSFNNPGMIGGSGGSQGGSSFQSNNQQGNGASISTQSETDLWGSLESMLEKVVGTSGSVVLSPQAGIVSVTAQPSKLRAVGEFLSTIQTRLQRQVILEARIIEVTLGDEFQQGIRWSELDQLSSGFDVSFNGSIPNDLSAATSNGVFGLRFQDNNFSGFLDLLQTQGSVQVLSNPRVSASNNQKAVIKIGEDEYYVTDVQSQTNSSGISDALTSSDVELTPFFSGISLDVTPQISDDGVVTLHVHPSVVETAEQEKVIQIGDETLRLPLARSNIRESDTIVRARNGEIVVLGGLMQTSTSEDIQKVPLFGDIPLIGNLFTNRSNSAQKKELVILIKPTVIGVDTWQQELERSRELLETWFPELNR</sequence>
<dbReference type="NCBIfam" id="TIGR02519">
    <property type="entry name" value="pilus_MshL"/>
    <property type="match status" value="1"/>
</dbReference>
<keyword evidence="1" id="KW-0813">Transport</keyword>
<feature type="region of interest" description="Disordered" evidence="4">
    <location>
        <begin position="171"/>
        <end position="234"/>
    </location>
</feature>
<dbReference type="GO" id="GO:0009297">
    <property type="term" value="P:pilus assembly"/>
    <property type="evidence" value="ECO:0007669"/>
    <property type="project" value="InterPro"/>
</dbReference>
<dbReference type="GO" id="GO:0015627">
    <property type="term" value="C:type II protein secretion system complex"/>
    <property type="evidence" value="ECO:0007669"/>
    <property type="project" value="TreeGrafter"/>
</dbReference>
<evidence type="ECO:0000313" key="6">
    <source>
        <dbReference type="EMBL" id="RUO75947.1"/>
    </source>
</evidence>
<feature type="compositionally biased region" description="Low complexity" evidence="4">
    <location>
        <begin position="215"/>
        <end position="227"/>
    </location>
</feature>
<evidence type="ECO:0000256" key="4">
    <source>
        <dbReference type="SAM" id="MobiDB-lite"/>
    </source>
</evidence>
<dbReference type="SMART" id="SM00965">
    <property type="entry name" value="STN"/>
    <property type="match status" value="1"/>
</dbReference>
<dbReference type="Gene3D" id="3.30.1370.130">
    <property type="match status" value="1"/>
</dbReference>
<feature type="compositionally biased region" description="Polar residues" evidence="4">
    <location>
        <begin position="171"/>
        <end position="181"/>
    </location>
</feature>
<protein>
    <submittedName>
        <fullName evidence="6">Pilus (MSHA type) biogenesis protein MshL</fullName>
    </submittedName>
</protein>
<evidence type="ECO:0000256" key="3">
    <source>
        <dbReference type="ARBA" id="ARBA00023237"/>
    </source>
</evidence>
<keyword evidence="2" id="KW-0472">Membrane</keyword>
<dbReference type="GO" id="GO:0019867">
    <property type="term" value="C:outer membrane"/>
    <property type="evidence" value="ECO:0007669"/>
    <property type="project" value="InterPro"/>
</dbReference>